<proteinExistence type="predicted"/>
<protein>
    <submittedName>
        <fullName evidence="1">Uncharacterized protein</fullName>
    </submittedName>
</protein>
<dbReference type="EMBL" id="JAXQNO010000024">
    <property type="protein sequence ID" value="KAK4763271.1"/>
    <property type="molecule type" value="Genomic_DNA"/>
</dbReference>
<dbReference type="Proteomes" id="UP001346149">
    <property type="component" value="Unassembled WGS sequence"/>
</dbReference>
<evidence type="ECO:0000313" key="2">
    <source>
        <dbReference type="Proteomes" id="UP001346149"/>
    </source>
</evidence>
<name>A0AAN7KAK7_TRANT</name>
<sequence>MTTARSAAAVISWIMRYLGVVYRVIDQLAAGRLLVMPAEEHDNAPPDDVELSPLLAEGTAEPSAREPPLASAAAHLHHRHLYVSEVLDSRNEEKRNERIE</sequence>
<accession>A0AAN7KAK7</accession>
<dbReference type="AlphaFoldDB" id="A0AAN7KAK7"/>
<comment type="caution">
    <text evidence="1">The sequence shown here is derived from an EMBL/GenBank/DDBJ whole genome shotgun (WGS) entry which is preliminary data.</text>
</comment>
<organism evidence="1 2">
    <name type="scientific">Trapa natans</name>
    <name type="common">Water chestnut</name>
    <dbReference type="NCBI Taxonomy" id="22666"/>
    <lineage>
        <taxon>Eukaryota</taxon>
        <taxon>Viridiplantae</taxon>
        <taxon>Streptophyta</taxon>
        <taxon>Embryophyta</taxon>
        <taxon>Tracheophyta</taxon>
        <taxon>Spermatophyta</taxon>
        <taxon>Magnoliopsida</taxon>
        <taxon>eudicotyledons</taxon>
        <taxon>Gunneridae</taxon>
        <taxon>Pentapetalae</taxon>
        <taxon>rosids</taxon>
        <taxon>malvids</taxon>
        <taxon>Myrtales</taxon>
        <taxon>Lythraceae</taxon>
        <taxon>Trapa</taxon>
    </lineage>
</organism>
<keyword evidence="2" id="KW-1185">Reference proteome</keyword>
<reference evidence="1 2" key="1">
    <citation type="journal article" date="2023" name="Hortic Res">
        <title>Pangenome of water caltrop reveals structural variations and asymmetric subgenome divergence after allopolyploidization.</title>
        <authorList>
            <person name="Zhang X."/>
            <person name="Chen Y."/>
            <person name="Wang L."/>
            <person name="Yuan Y."/>
            <person name="Fang M."/>
            <person name="Shi L."/>
            <person name="Lu R."/>
            <person name="Comes H.P."/>
            <person name="Ma Y."/>
            <person name="Chen Y."/>
            <person name="Huang G."/>
            <person name="Zhou Y."/>
            <person name="Zheng Z."/>
            <person name="Qiu Y."/>
        </authorList>
    </citation>
    <scope>NUCLEOTIDE SEQUENCE [LARGE SCALE GENOMIC DNA]</scope>
    <source>
        <strain evidence="1">F231</strain>
    </source>
</reference>
<gene>
    <name evidence="1" type="ORF">SAY86_009039</name>
</gene>
<evidence type="ECO:0000313" key="1">
    <source>
        <dbReference type="EMBL" id="KAK4763271.1"/>
    </source>
</evidence>